<comment type="caution">
    <text evidence="2">The sequence shown here is derived from an EMBL/GenBank/DDBJ whole genome shotgun (WGS) entry which is preliminary data.</text>
</comment>
<reference evidence="2 3" key="1">
    <citation type="submission" date="2024-08" db="EMBL/GenBank/DDBJ databases">
        <title>Mycobacterium servetensis sp. nov., a novel rapid-growing mycobacterial species recovered from a human patient in Zaragoza, Spain.</title>
        <authorList>
            <person name="Tristancho-Baro A.I."/>
            <person name="Buenestado-Serrano S."/>
            <person name="Garcia De Viedma D."/>
            <person name="Milagro-Beamonte A."/>
            <person name="Burillo N."/>
            <person name="Sanz S."/>
            <person name="Lopez-Calleja A.I."/>
            <person name="Penas-Utrilla D."/>
            <person name="Guardingo M."/>
            <person name="Garcia M.J."/>
            <person name="Vinuelas-Bayon J."/>
        </authorList>
    </citation>
    <scope>NUCLEOTIDE SEQUENCE [LARGE SCALE GENOMIC DNA]</scope>
    <source>
        <strain evidence="3">HUMS_12744610</strain>
    </source>
</reference>
<evidence type="ECO:0000313" key="3">
    <source>
        <dbReference type="Proteomes" id="UP001564760"/>
    </source>
</evidence>
<proteinExistence type="predicted"/>
<evidence type="ECO:0000313" key="2">
    <source>
        <dbReference type="EMBL" id="MEY8019038.1"/>
    </source>
</evidence>
<feature type="region of interest" description="Disordered" evidence="1">
    <location>
        <begin position="1"/>
        <end position="28"/>
    </location>
</feature>
<keyword evidence="3" id="KW-1185">Reference proteome</keyword>
<dbReference type="EMBL" id="JBGEDP010000002">
    <property type="protein sequence ID" value="MEY8019038.1"/>
    <property type="molecule type" value="Genomic_DNA"/>
</dbReference>
<dbReference type="Proteomes" id="UP001564760">
    <property type="component" value="Unassembled WGS sequence"/>
</dbReference>
<dbReference type="RefSeq" id="WP_101930888.1">
    <property type="nucleotide sequence ID" value="NZ_JBGEDP010000002.1"/>
</dbReference>
<evidence type="ECO:0000256" key="1">
    <source>
        <dbReference type="SAM" id="MobiDB-lite"/>
    </source>
</evidence>
<protein>
    <submittedName>
        <fullName evidence="2">Uncharacterized protein</fullName>
    </submittedName>
</protein>
<feature type="compositionally biased region" description="Basic and acidic residues" evidence="1">
    <location>
        <begin position="12"/>
        <end position="28"/>
    </location>
</feature>
<gene>
    <name evidence="2" type="ORF">AB8998_30775</name>
</gene>
<accession>A0ABV4CA36</accession>
<name>A0ABV4CA36_9MYCO</name>
<sequence>MASSRAARQRKDRAPRQAAPREPRVESRELDELMGLRLTGRQRLALEWKADQCKKKTAQYFIRDYLQPVFDEYDEHMEGTSLAG</sequence>
<organism evidence="2 3">
    <name type="scientific">Mycobacterium servetii</name>
    <dbReference type="NCBI Taxonomy" id="3237418"/>
    <lineage>
        <taxon>Bacteria</taxon>
        <taxon>Bacillati</taxon>
        <taxon>Actinomycetota</taxon>
        <taxon>Actinomycetes</taxon>
        <taxon>Mycobacteriales</taxon>
        <taxon>Mycobacteriaceae</taxon>
        <taxon>Mycobacterium</taxon>
    </lineage>
</organism>